<keyword evidence="10" id="KW-1185">Reference proteome</keyword>
<evidence type="ECO:0000256" key="1">
    <source>
        <dbReference type="ARBA" id="ARBA00004651"/>
    </source>
</evidence>
<feature type="transmembrane region" description="Helical" evidence="7">
    <location>
        <begin position="137"/>
        <end position="159"/>
    </location>
</feature>
<reference evidence="9" key="1">
    <citation type="journal article" date="2023" name="J. Hazard. Mater.">
        <title>Anaerobic biodegradation of pyrene and benzo[a]pyrene by a new sulfate-reducing Desulforamulus aquiferis strain DSA.</title>
        <authorList>
            <person name="Zhang Z."/>
            <person name="Sun J."/>
            <person name="Gong X."/>
            <person name="Wang C."/>
            <person name="Wang H."/>
        </authorList>
    </citation>
    <scope>NUCLEOTIDE SEQUENCE</scope>
    <source>
        <strain evidence="9">DSA</strain>
    </source>
</reference>
<dbReference type="Pfam" id="PF01757">
    <property type="entry name" value="Acyl_transf_3"/>
    <property type="match status" value="1"/>
</dbReference>
<protein>
    <submittedName>
        <fullName evidence="9">Acyltransferase</fullName>
    </submittedName>
</protein>
<feature type="transmembrane region" description="Helical" evidence="7">
    <location>
        <begin position="336"/>
        <end position="359"/>
    </location>
</feature>
<evidence type="ECO:0000256" key="6">
    <source>
        <dbReference type="ARBA" id="ARBA00023136"/>
    </source>
</evidence>
<keyword evidence="9" id="KW-0808">Transferase</keyword>
<keyword evidence="5 7" id="KW-1133">Transmembrane helix</keyword>
<feature type="domain" description="Acyltransferase 3" evidence="8">
    <location>
        <begin position="13"/>
        <end position="360"/>
    </location>
</feature>
<feature type="transmembrane region" description="Helical" evidence="7">
    <location>
        <begin position="58"/>
        <end position="75"/>
    </location>
</feature>
<dbReference type="Proteomes" id="UP001172911">
    <property type="component" value="Unassembled WGS sequence"/>
</dbReference>
<evidence type="ECO:0000256" key="2">
    <source>
        <dbReference type="ARBA" id="ARBA00007400"/>
    </source>
</evidence>
<dbReference type="InterPro" id="IPR002656">
    <property type="entry name" value="Acyl_transf_3_dom"/>
</dbReference>
<dbReference type="GO" id="GO:0005886">
    <property type="term" value="C:plasma membrane"/>
    <property type="evidence" value="ECO:0007669"/>
    <property type="project" value="UniProtKB-SubCell"/>
</dbReference>
<evidence type="ECO:0000256" key="3">
    <source>
        <dbReference type="ARBA" id="ARBA00022475"/>
    </source>
</evidence>
<accession>A0AAW7ZEJ1</accession>
<dbReference type="AlphaFoldDB" id="A0AAW7ZEJ1"/>
<dbReference type="PANTHER" id="PTHR40074:SF2">
    <property type="entry name" value="O-ACETYLTRANSFERASE WECH"/>
    <property type="match status" value="1"/>
</dbReference>
<keyword evidence="4 7" id="KW-0812">Transmembrane</keyword>
<keyword evidence="3" id="KW-1003">Cell membrane</keyword>
<dbReference type="EMBL" id="JARPTC010000017">
    <property type="protein sequence ID" value="MDO7787940.1"/>
    <property type="molecule type" value="Genomic_DNA"/>
</dbReference>
<evidence type="ECO:0000313" key="10">
    <source>
        <dbReference type="Proteomes" id="UP001172911"/>
    </source>
</evidence>
<evidence type="ECO:0000256" key="5">
    <source>
        <dbReference type="ARBA" id="ARBA00022989"/>
    </source>
</evidence>
<proteinExistence type="inferred from homology"/>
<evidence type="ECO:0000256" key="4">
    <source>
        <dbReference type="ARBA" id="ARBA00022692"/>
    </source>
</evidence>
<dbReference type="GO" id="GO:0016413">
    <property type="term" value="F:O-acetyltransferase activity"/>
    <property type="evidence" value="ECO:0007669"/>
    <property type="project" value="TreeGrafter"/>
</dbReference>
<feature type="transmembrane region" description="Helical" evidence="7">
    <location>
        <begin position="312"/>
        <end position="330"/>
    </location>
</feature>
<evidence type="ECO:0000313" key="9">
    <source>
        <dbReference type="EMBL" id="MDO7787940.1"/>
    </source>
</evidence>
<comment type="caution">
    <text evidence="9">The sequence shown here is derived from an EMBL/GenBank/DDBJ whole genome shotgun (WGS) entry which is preliminary data.</text>
</comment>
<dbReference type="PANTHER" id="PTHR40074">
    <property type="entry name" value="O-ACETYLTRANSFERASE WECH"/>
    <property type="match status" value="1"/>
</dbReference>
<sequence length="371" mass="42696">MRGHTNGVRDKVAELDLLRAIAAISVIIIHITATPLMLGIQGSPYHLAVTLANQFARFSIPAFVFVTGFVLFYNYRDYHSVNWSAYFRKRITYVLVPYFLWSLLYFLFKQYISFREINLTEAWMPFLKALLMGESFYHLYFVVLIFQFYLLFPLVLPLWQRVEKHAGLVTLVIFGLYLAWVAMLFYNIRPWSSPLISFLFKYQGKLFLTWLGFFVLGAYCAGRLSTVRAFLLRWTNWFVLGACALLVAMVAEFYGRIAQPGVIISYAATSIRPLGILFTVVTIMAIIAVALKYLPGSSPLTRFTGKVSGQSYGIYLIHPLVLTFLEVFEGRLGLGYHWWVVLFNLLLCCMISYLGAYLLSRNSWTRHLIGR</sequence>
<feature type="transmembrane region" description="Helical" evidence="7">
    <location>
        <begin position="234"/>
        <end position="254"/>
    </location>
</feature>
<dbReference type="RefSeq" id="WP_304543418.1">
    <property type="nucleotide sequence ID" value="NZ_JARPTC010000017.1"/>
</dbReference>
<feature type="transmembrane region" description="Helical" evidence="7">
    <location>
        <begin position="206"/>
        <end position="222"/>
    </location>
</feature>
<organism evidence="9 10">
    <name type="scientific">Desulforamulus aquiferis</name>
    <dbReference type="NCBI Taxonomy" id="1397668"/>
    <lineage>
        <taxon>Bacteria</taxon>
        <taxon>Bacillati</taxon>
        <taxon>Bacillota</taxon>
        <taxon>Clostridia</taxon>
        <taxon>Eubacteriales</taxon>
        <taxon>Peptococcaceae</taxon>
        <taxon>Desulforamulus</taxon>
    </lineage>
</organism>
<feature type="transmembrane region" description="Helical" evidence="7">
    <location>
        <begin position="274"/>
        <end position="291"/>
    </location>
</feature>
<keyword evidence="9" id="KW-0012">Acyltransferase</keyword>
<dbReference type="GO" id="GO:0009246">
    <property type="term" value="P:enterobacterial common antigen biosynthetic process"/>
    <property type="evidence" value="ECO:0007669"/>
    <property type="project" value="TreeGrafter"/>
</dbReference>
<gene>
    <name evidence="9" type="ORF">P6N53_11980</name>
</gene>
<evidence type="ECO:0000256" key="7">
    <source>
        <dbReference type="SAM" id="Phobius"/>
    </source>
</evidence>
<comment type="subcellular location">
    <subcellularLocation>
        <location evidence="1">Cell membrane</location>
        <topology evidence="1">Multi-pass membrane protein</topology>
    </subcellularLocation>
</comment>
<reference evidence="9" key="2">
    <citation type="submission" date="2023-03" db="EMBL/GenBank/DDBJ databases">
        <authorList>
            <person name="Zhang Z."/>
        </authorList>
    </citation>
    <scope>NUCLEOTIDE SEQUENCE</scope>
    <source>
        <strain evidence="9">DSA</strain>
    </source>
</reference>
<evidence type="ECO:0000259" key="8">
    <source>
        <dbReference type="Pfam" id="PF01757"/>
    </source>
</evidence>
<feature type="transmembrane region" description="Helical" evidence="7">
    <location>
        <begin position="166"/>
        <end position="186"/>
    </location>
</feature>
<name>A0AAW7ZEJ1_9FIRM</name>
<feature type="transmembrane region" description="Helical" evidence="7">
    <location>
        <begin position="91"/>
        <end position="108"/>
    </location>
</feature>
<keyword evidence="6 7" id="KW-0472">Membrane</keyword>
<comment type="similarity">
    <text evidence="2">Belongs to the acyltransferase 3 family.</text>
</comment>
<feature type="transmembrane region" description="Helical" evidence="7">
    <location>
        <begin position="20"/>
        <end position="38"/>
    </location>
</feature>